<proteinExistence type="predicted"/>
<organism evidence="1 2">
    <name type="scientific">Prorocentrum cordatum</name>
    <dbReference type="NCBI Taxonomy" id="2364126"/>
    <lineage>
        <taxon>Eukaryota</taxon>
        <taxon>Sar</taxon>
        <taxon>Alveolata</taxon>
        <taxon>Dinophyceae</taxon>
        <taxon>Prorocentrales</taxon>
        <taxon>Prorocentraceae</taxon>
        <taxon>Prorocentrum</taxon>
    </lineage>
</organism>
<keyword evidence="2" id="KW-1185">Reference proteome</keyword>
<accession>A0ABN9RA64</accession>
<protein>
    <recommendedName>
        <fullName evidence="3">Tudor domain-containing protein</fullName>
    </recommendedName>
</protein>
<sequence>MRAVAAALGVAEEGEEHSPDVGLARGAGGRGAATCEEFTVGQVVEYHSSTAREWLKATVRRANEDGTYEVDGESSVAPRRMRVPQGLGSEDEVVAFSRLQSEVGAALEGGAAEAKVAGEAVFVAGEDVECLQDGEWRQAKVL</sequence>
<dbReference type="EMBL" id="CAUYUJ010005338">
    <property type="protein sequence ID" value="CAK0813284.1"/>
    <property type="molecule type" value="Genomic_DNA"/>
</dbReference>
<dbReference type="Proteomes" id="UP001189429">
    <property type="component" value="Unassembled WGS sequence"/>
</dbReference>
<gene>
    <name evidence="1" type="ORF">PCOR1329_LOCUS17279</name>
</gene>
<feature type="non-terminal residue" evidence="1">
    <location>
        <position position="142"/>
    </location>
</feature>
<evidence type="ECO:0000313" key="1">
    <source>
        <dbReference type="EMBL" id="CAK0813284.1"/>
    </source>
</evidence>
<comment type="caution">
    <text evidence="1">The sequence shown here is derived from an EMBL/GenBank/DDBJ whole genome shotgun (WGS) entry which is preliminary data.</text>
</comment>
<name>A0ABN9RA64_9DINO</name>
<evidence type="ECO:0008006" key="3">
    <source>
        <dbReference type="Google" id="ProtNLM"/>
    </source>
</evidence>
<evidence type="ECO:0000313" key="2">
    <source>
        <dbReference type="Proteomes" id="UP001189429"/>
    </source>
</evidence>
<reference evidence="1" key="1">
    <citation type="submission" date="2023-10" db="EMBL/GenBank/DDBJ databases">
        <authorList>
            <person name="Chen Y."/>
            <person name="Shah S."/>
            <person name="Dougan E. K."/>
            <person name="Thang M."/>
            <person name="Chan C."/>
        </authorList>
    </citation>
    <scope>NUCLEOTIDE SEQUENCE [LARGE SCALE GENOMIC DNA]</scope>
</reference>